<proteinExistence type="inferred from homology"/>
<keyword evidence="5" id="KW-0560">Oxidoreductase</keyword>
<sequence length="392" mass="41641">MSKHILILGAGYGGLLGALTARRYFTAEEATITVINQSESHQIITELHRLAAGNVTEKAVALPLGHLLRGKDIHLRIGTVSKIDPENRRVELENGVSCDYDALVLALGSETNFVGVPGLQDNSLTLKSVADANRIFARVKDRIAAYARSRSKADATFVIGGGGLTGVELIGELADELPLICRERGVDYEAVALYLVESKSSILPAFPADLVERATKSLEARGVRFLTGRRISRVDGSSVSLTDGQTIESGTVIWAGGVQGNSLVANCGIDVDRGRATVNEYLQSVSHPDVFLAGDCAIVFGPDGLPYPQTAQLAWQMGELVGRNLFASFKGGKMTAFKPVNSGSLASLGRKDGIGMIGESGIELRGLPASLMKKASGMRYLAHINGLFALAY</sequence>
<dbReference type="EMBL" id="JAGGDJ010000002">
    <property type="protein sequence ID" value="MBO7743395.1"/>
    <property type="molecule type" value="Genomic_DNA"/>
</dbReference>
<keyword evidence="4" id="KW-0274">FAD</keyword>
<comment type="similarity">
    <text evidence="2">Belongs to the NADH dehydrogenase family.</text>
</comment>
<dbReference type="PRINTS" id="PR00368">
    <property type="entry name" value="FADPNR"/>
</dbReference>
<dbReference type="SUPFAM" id="SSF51905">
    <property type="entry name" value="FAD/NAD(P)-binding domain"/>
    <property type="match status" value="1"/>
</dbReference>
<comment type="cofactor">
    <cofactor evidence="1">
        <name>FAD</name>
        <dbReference type="ChEBI" id="CHEBI:57692"/>
    </cofactor>
</comment>
<dbReference type="InterPro" id="IPR036188">
    <property type="entry name" value="FAD/NAD-bd_sf"/>
</dbReference>
<dbReference type="Proteomes" id="UP000670947">
    <property type="component" value="Unassembled WGS sequence"/>
</dbReference>
<dbReference type="InterPro" id="IPR051169">
    <property type="entry name" value="NADH-Q_oxidoreductase"/>
</dbReference>
<dbReference type="Gene3D" id="3.50.50.100">
    <property type="match status" value="1"/>
</dbReference>
<evidence type="ECO:0000259" key="6">
    <source>
        <dbReference type="Pfam" id="PF07992"/>
    </source>
</evidence>
<keyword evidence="8" id="KW-1185">Reference proteome</keyword>
<evidence type="ECO:0000256" key="1">
    <source>
        <dbReference type="ARBA" id="ARBA00001974"/>
    </source>
</evidence>
<keyword evidence="3" id="KW-0285">Flavoprotein</keyword>
<dbReference type="RefSeq" id="WP_208846430.1">
    <property type="nucleotide sequence ID" value="NZ_JAGGDJ010000002.1"/>
</dbReference>
<gene>
    <name evidence="7" type="ORF">I8J29_04260</name>
</gene>
<accession>A0ABS3W5H9</accession>
<evidence type="ECO:0000256" key="4">
    <source>
        <dbReference type="ARBA" id="ARBA00022827"/>
    </source>
</evidence>
<evidence type="ECO:0000313" key="8">
    <source>
        <dbReference type="Proteomes" id="UP000670947"/>
    </source>
</evidence>
<dbReference type="PANTHER" id="PTHR42913">
    <property type="entry name" value="APOPTOSIS-INDUCING FACTOR 1"/>
    <property type="match status" value="1"/>
</dbReference>
<name>A0ABS3W5H9_9BACL</name>
<comment type="caution">
    <text evidence="7">The sequence shown here is derived from an EMBL/GenBank/DDBJ whole genome shotgun (WGS) entry which is preliminary data.</text>
</comment>
<evidence type="ECO:0000313" key="7">
    <source>
        <dbReference type="EMBL" id="MBO7743395.1"/>
    </source>
</evidence>
<dbReference type="InterPro" id="IPR023753">
    <property type="entry name" value="FAD/NAD-binding_dom"/>
</dbReference>
<evidence type="ECO:0000256" key="3">
    <source>
        <dbReference type="ARBA" id="ARBA00022630"/>
    </source>
</evidence>
<organism evidence="7 8">
    <name type="scientific">Paenibacillus artemisiicola</name>
    <dbReference type="NCBI Taxonomy" id="1172618"/>
    <lineage>
        <taxon>Bacteria</taxon>
        <taxon>Bacillati</taxon>
        <taxon>Bacillota</taxon>
        <taxon>Bacilli</taxon>
        <taxon>Bacillales</taxon>
        <taxon>Paenibacillaceae</taxon>
        <taxon>Paenibacillus</taxon>
    </lineage>
</organism>
<reference evidence="7 8" key="1">
    <citation type="submission" date="2021-03" db="EMBL/GenBank/DDBJ databases">
        <title>Paenibacillus artemisicola MWE-103 whole genome sequence.</title>
        <authorList>
            <person name="Ham Y.J."/>
        </authorList>
    </citation>
    <scope>NUCLEOTIDE SEQUENCE [LARGE SCALE GENOMIC DNA]</scope>
    <source>
        <strain evidence="7 8">MWE-103</strain>
    </source>
</reference>
<dbReference type="Pfam" id="PF07992">
    <property type="entry name" value="Pyr_redox_2"/>
    <property type="match status" value="1"/>
</dbReference>
<evidence type="ECO:0000256" key="5">
    <source>
        <dbReference type="ARBA" id="ARBA00023002"/>
    </source>
</evidence>
<protein>
    <submittedName>
        <fullName evidence="7">NAD(P)/FAD-dependent oxidoreductase</fullName>
    </submittedName>
</protein>
<evidence type="ECO:0000256" key="2">
    <source>
        <dbReference type="ARBA" id="ARBA00005272"/>
    </source>
</evidence>
<feature type="domain" description="FAD/NAD(P)-binding" evidence="6">
    <location>
        <begin position="4"/>
        <end position="318"/>
    </location>
</feature>
<dbReference type="PANTHER" id="PTHR42913:SF3">
    <property type="entry name" value="64 KDA MITOCHONDRIAL NADH DEHYDROGENASE (EUROFUNG)"/>
    <property type="match status" value="1"/>
</dbReference>